<protein>
    <submittedName>
        <fullName evidence="3">Uncharacterized protein</fullName>
    </submittedName>
</protein>
<keyword evidence="2" id="KW-0472">Membrane</keyword>
<evidence type="ECO:0000313" key="3">
    <source>
        <dbReference type="EMBL" id="BBO30891.1"/>
    </source>
</evidence>
<feature type="region of interest" description="Disordered" evidence="1">
    <location>
        <begin position="105"/>
        <end position="140"/>
    </location>
</feature>
<gene>
    <name evidence="3" type="ORF">PLANPX_0503</name>
</gene>
<reference evidence="4" key="1">
    <citation type="submission" date="2019-10" db="EMBL/GenBank/DDBJ databases">
        <title>Lacipirellula parvula gen. nov., sp. nov., representing a lineage of planctomycetes widespread in freshwater anoxic habitats, and description of the family Lacipirellulaceae.</title>
        <authorList>
            <person name="Dedysh S.N."/>
            <person name="Kulichevskaya I.S."/>
            <person name="Beletsky A.V."/>
            <person name="Rakitin A.L."/>
            <person name="Mardanov A.V."/>
            <person name="Ivanova A.A."/>
            <person name="Saltykova V.X."/>
            <person name="Rijpstra W.I.C."/>
            <person name="Sinninghe Damste J.S."/>
            <person name="Ravin N.V."/>
        </authorList>
    </citation>
    <scope>NUCLEOTIDE SEQUENCE [LARGE SCALE GENOMIC DNA]</scope>
    <source>
        <strain evidence="4">PX69</strain>
    </source>
</reference>
<proteinExistence type="predicted"/>
<feature type="transmembrane region" description="Helical" evidence="2">
    <location>
        <begin position="66"/>
        <end position="87"/>
    </location>
</feature>
<evidence type="ECO:0000256" key="2">
    <source>
        <dbReference type="SAM" id="Phobius"/>
    </source>
</evidence>
<sequence length="194" mass="19710">MGVGPTLLGGIVGAAVGVGLHTLLETGLLGKPIEASWFAIIIGLLTGVGVRQANRQHMERSYLRGAISGIVALAAIYGSTVVIAEIMKKRDVSIAAKPATTAVDEATGDEAADGAAATAQEPVETPQETANPALGGMGTMQTRASDLNPWQFVWIAIGALVAYELGRGAGAPKTAEPIDATPPEGLGRATDPSE</sequence>
<keyword evidence="2" id="KW-1133">Transmembrane helix</keyword>
<evidence type="ECO:0000256" key="1">
    <source>
        <dbReference type="SAM" id="MobiDB-lite"/>
    </source>
</evidence>
<dbReference type="EMBL" id="AP021861">
    <property type="protein sequence ID" value="BBO30891.1"/>
    <property type="molecule type" value="Genomic_DNA"/>
</dbReference>
<feature type="region of interest" description="Disordered" evidence="1">
    <location>
        <begin position="170"/>
        <end position="194"/>
    </location>
</feature>
<dbReference type="RefSeq" id="WP_152097141.1">
    <property type="nucleotide sequence ID" value="NZ_AP021861.1"/>
</dbReference>
<dbReference type="KEGG" id="lpav:PLANPX_0503"/>
<organism evidence="3 4">
    <name type="scientific">Lacipirellula parvula</name>
    <dbReference type="NCBI Taxonomy" id="2650471"/>
    <lineage>
        <taxon>Bacteria</taxon>
        <taxon>Pseudomonadati</taxon>
        <taxon>Planctomycetota</taxon>
        <taxon>Planctomycetia</taxon>
        <taxon>Pirellulales</taxon>
        <taxon>Lacipirellulaceae</taxon>
        <taxon>Lacipirellula</taxon>
    </lineage>
</organism>
<keyword evidence="2" id="KW-0812">Transmembrane</keyword>
<dbReference type="AlphaFoldDB" id="A0A5K7X816"/>
<feature type="transmembrane region" description="Helical" evidence="2">
    <location>
        <begin position="36"/>
        <end position="54"/>
    </location>
</feature>
<name>A0A5K7X816_9BACT</name>
<dbReference type="Proteomes" id="UP000326837">
    <property type="component" value="Chromosome"/>
</dbReference>
<evidence type="ECO:0000313" key="4">
    <source>
        <dbReference type="Proteomes" id="UP000326837"/>
    </source>
</evidence>
<keyword evidence="4" id="KW-1185">Reference proteome</keyword>
<accession>A0A5K7X816</accession>
<feature type="transmembrane region" description="Helical" evidence="2">
    <location>
        <begin position="6"/>
        <end position="24"/>
    </location>
</feature>